<sequence>MGFTAWLAVGIGAALGAWLRWWLGVLFNPLFPTLPLGTLAANLLGGFVMGLALGAFAHYQALSPEARLFVTTGFLGGLTTFSTFSAEASTLLLRQQYAWFGAHLLLHVAGSLAATLAGIALIRALLRA</sequence>
<dbReference type="HAMAP" id="MF_00454">
    <property type="entry name" value="FluC"/>
    <property type="match status" value="1"/>
</dbReference>
<evidence type="ECO:0000256" key="12">
    <source>
        <dbReference type="HAMAP-Rule" id="MF_00454"/>
    </source>
</evidence>
<dbReference type="GO" id="GO:0005886">
    <property type="term" value="C:plasma membrane"/>
    <property type="evidence" value="ECO:0007669"/>
    <property type="project" value="UniProtKB-SubCell"/>
</dbReference>
<dbReference type="GO" id="GO:0046872">
    <property type="term" value="F:metal ion binding"/>
    <property type="evidence" value="ECO:0007669"/>
    <property type="project" value="UniProtKB-KW"/>
</dbReference>
<keyword evidence="12" id="KW-0813">Transport</keyword>
<dbReference type="Proteomes" id="UP000253740">
    <property type="component" value="Unassembled WGS sequence"/>
</dbReference>
<dbReference type="GO" id="GO:0140114">
    <property type="term" value="P:cellular detoxification of fluoride"/>
    <property type="evidence" value="ECO:0007669"/>
    <property type="project" value="UniProtKB-UniRule"/>
</dbReference>
<evidence type="ECO:0000256" key="7">
    <source>
        <dbReference type="ARBA" id="ARBA00023065"/>
    </source>
</evidence>
<dbReference type="PANTHER" id="PTHR28259:SF1">
    <property type="entry name" value="FLUORIDE EXPORT PROTEIN 1-RELATED"/>
    <property type="match status" value="1"/>
</dbReference>
<dbReference type="AlphaFoldDB" id="A0A0K8QPA7"/>
<name>A0A0K8QPA7_9GAMM</name>
<comment type="subcellular location">
    <subcellularLocation>
        <location evidence="1 12">Cell membrane</location>
        <topology evidence="1 12">Multi-pass membrane protein</topology>
    </subcellularLocation>
</comment>
<evidence type="ECO:0000313" key="15">
    <source>
        <dbReference type="Proteomes" id="UP000253740"/>
    </source>
</evidence>
<reference evidence="13" key="1">
    <citation type="submission" date="2015-03" db="EMBL/GenBank/DDBJ databases">
        <title>Draft genome sequence of Mizugakiibacter sediminis skMP5.</title>
        <authorList>
            <person name="Watanabe T."/>
            <person name="Kojima H."/>
            <person name="Fukui M."/>
        </authorList>
    </citation>
    <scope>NUCLEOTIDE SEQUENCE</scope>
    <source>
        <strain evidence="13">SkMP5</strain>
    </source>
</reference>
<keyword evidence="6 12" id="KW-0915">Sodium</keyword>
<proteinExistence type="inferred from homology"/>
<accession>A0A0K8QPA7</accession>
<evidence type="ECO:0000256" key="6">
    <source>
        <dbReference type="ARBA" id="ARBA00023053"/>
    </source>
</evidence>
<comment type="activity regulation">
    <text evidence="12">Na(+) is not transported, but it plays an essential structural role and its presence is essential for fluoride channel function.</text>
</comment>
<feature type="transmembrane region" description="Helical" evidence="12">
    <location>
        <begin position="40"/>
        <end position="59"/>
    </location>
</feature>
<dbReference type="OrthoDB" id="9806299at2"/>
<dbReference type="Pfam" id="PF02537">
    <property type="entry name" value="CRCB"/>
    <property type="match status" value="1"/>
</dbReference>
<keyword evidence="3" id="KW-0997">Cell inner membrane</keyword>
<evidence type="ECO:0000256" key="1">
    <source>
        <dbReference type="ARBA" id="ARBA00004651"/>
    </source>
</evidence>
<evidence type="ECO:0000256" key="9">
    <source>
        <dbReference type="ARBA" id="ARBA00023303"/>
    </source>
</evidence>
<comment type="similarity">
    <text evidence="10 12">Belongs to the fluoride channel Fluc/FEX (TC 1.A.43) family.</text>
</comment>
<comment type="function">
    <text evidence="12">Fluoride-specific ion channel. Important for reducing fluoride concentration in the cell, thus reducing its toxicity.</text>
</comment>
<evidence type="ECO:0000256" key="2">
    <source>
        <dbReference type="ARBA" id="ARBA00022475"/>
    </source>
</evidence>
<keyword evidence="12" id="KW-0479">Metal-binding</keyword>
<keyword evidence="8 12" id="KW-0472">Membrane</keyword>
<comment type="catalytic activity">
    <reaction evidence="11">
        <text>fluoride(in) = fluoride(out)</text>
        <dbReference type="Rhea" id="RHEA:76159"/>
        <dbReference type="ChEBI" id="CHEBI:17051"/>
    </reaction>
    <physiologicalReaction direction="left-to-right" evidence="11">
        <dbReference type="Rhea" id="RHEA:76160"/>
    </physiologicalReaction>
</comment>
<dbReference type="PANTHER" id="PTHR28259">
    <property type="entry name" value="FLUORIDE EXPORT PROTEIN 1-RELATED"/>
    <property type="match status" value="1"/>
</dbReference>
<evidence type="ECO:0000256" key="4">
    <source>
        <dbReference type="ARBA" id="ARBA00022692"/>
    </source>
</evidence>
<keyword evidence="15" id="KW-1185">Reference proteome</keyword>
<evidence type="ECO:0000313" key="13">
    <source>
        <dbReference type="EMBL" id="GAN44612.1"/>
    </source>
</evidence>
<evidence type="ECO:0000256" key="8">
    <source>
        <dbReference type="ARBA" id="ARBA00023136"/>
    </source>
</evidence>
<dbReference type="GO" id="GO:0062054">
    <property type="term" value="F:fluoride channel activity"/>
    <property type="evidence" value="ECO:0007669"/>
    <property type="project" value="UniProtKB-UniRule"/>
</dbReference>
<dbReference type="HOGENOM" id="CLU_114342_3_3_6"/>
<protein>
    <recommendedName>
        <fullName evidence="12">Fluoride-specific ion channel FluC</fullName>
    </recommendedName>
</protein>
<dbReference type="EMBL" id="DF970211">
    <property type="protein sequence ID" value="GAP66556.1"/>
    <property type="molecule type" value="Genomic_DNA"/>
</dbReference>
<evidence type="ECO:0000256" key="3">
    <source>
        <dbReference type="ARBA" id="ARBA00022519"/>
    </source>
</evidence>
<keyword evidence="7 12" id="KW-0406">Ion transport</keyword>
<dbReference type="NCBIfam" id="NF010792">
    <property type="entry name" value="PRK14196.1"/>
    <property type="match status" value="1"/>
</dbReference>
<keyword evidence="2 12" id="KW-1003">Cell membrane</keyword>
<dbReference type="STRING" id="1475481.GCA_000953855_01900"/>
<dbReference type="RefSeq" id="WP_062537151.1">
    <property type="nucleotide sequence ID" value="NZ_DF970211.1"/>
</dbReference>
<feature type="binding site" evidence="12">
    <location>
        <position position="79"/>
    </location>
    <ligand>
        <name>Na(+)</name>
        <dbReference type="ChEBI" id="CHEBI:29101"/>
        <note>structural</note>
    </ligand>
</feature>
<keyword evidence="4 12" id="KW-0812">Transmembrane</keyword>
<keyword evidence="5 12" id="KW-1133">Transmembrane helix</keyword>
<organism evidence="14">
    <name type="scientific">Mizugakiibacter sediminis</name>
    <dbReference type="NCBI Taxonomy" id="1475481"/>
    <lineage>
        <taxon>Bacteria</taxon>
        <taxon>Pseudomonadati</taxon>
        <taxon>Pseudomonadota</taxon>
        <taxon>Gammaproteobacteria</taxon>
        <taxon>Lysobacterales</taxon>
        <taxon>Rhodanobacteraceae</taxon>
        <taxon>Mizugakiibacter</taxon>
    </lineage>
</organism>
<dbReference type="NCBIfam" id="TIGR00494">
    <property type="entry name" value="crcB"/>
    <property type="match status" value="1"/>
</dbReference>
<feature type="transmembrane region" description="Helical" evidence="12">
    <location>
        <begin position="104"/>
        <end position="126"/>
    </location>
</feature>
<evidence type="ECO:0000313" key="14">
    <source>
        <dbReference type="EMBL" id="GAP66556.1"/>
    </source>
</evidence>
<keyword evidence="9 12" id="KW-0407">Ion channel</keyword>
<dbReference type="EMBL" id="DF952378">
    <property type="protein sequence ID" value="GAN44612.1"/>
    <property type="molecule type" value="Genomic_DNA"/>
</dbReference>
<feature type="binding site" evidence="12">
    <location>
        <position position="76"/>
    </location>
    <ligand>
        <name>Na(+)</name>
        <dbReference type="ChEBI" id="CHEBI:29101"/>
        <note>structural</note>
    </ligand>
</feature>
<feature type="transmembrane region" description="Helical" evidence="12">
    <location>
        <begin position="66"/>
        <end position="84"/>
    </location>
</feature>
<gene>
    <name evidence="12" type="primary">fluC</name>
    <name evidence="12" type="synonym">crcB</name>
    <name evidence="13" type="ORF">MBSD_1147</name>
    <name evidence="14" type="ORF">MBSD_n1864</name>
</gene>
<evidence type="ECO:0000256" key="10">
    <source>
        <dbReference type="ARBA" id="ARBA00035120"/>
    </source>
</evidence>
<dbReference type="InterPro" id="IPR003691">
    <property type="entry name" value="FluC"/>
</dbReference>
<evidence type="ECO:0000256" key="11">
    <source>
        <dbReference type="ARBA" id="ARBA00035585"/>
    </source>
</evidence>
<evidence type="ECO:0000256" key="5">
    <source>
        <dbReference type="ARBA" id="ARBA00022989"/>
    </source>
</evidence>
<reference evidence="14" key="2">
    <citation type="submission" date="2015-08" db="EMBL/GenBank/DDBJ databases">
        <title>Complete DNA Sequence of Pseudomonas syringae pv. actinidiae, the Causal Agent of Kiwifruit Canker Disease.</title>
        <authorList>
            <person name="Rikkerink E.H.A."/>
            <person name="Fineran P.C."/>
        </authorList>
    </citation>
    <scope>NUCLEOTIDE SEQUENCE</scope>
    <source>
        <strain evidence="14">SkMP5</strain>
    </source>
</reference>